<evidence type="ECO:0000313" key="3">
    <source>
        <dbReference type="Proteomes" id="UP001526143"/>
    </source>
</evidence>
<dbReference type="RefSeq" id="WP_263747875.1">
    <property type="nucleotide sequence ID" value="NZ_JAOWRF010000318.1"/>
</dbReference>
<name>A0ABT3B4D6_9CYAN</name>
<feature type="region of interest" description="Disordered" evidence="1">
    <location>
        <begin position="75"/>
        <end position="97"/>
    </location>
</feature>
<keyword evidence="3" id="KW-1185">Reference proteome</keyword>
<dbReference type="Proteomes" id="UP001526143">
    <property type="component" value="Unassembled WGS sequence"/>
</dbReference>
<protein>
    <submittedName>
        <fullName evidence="2">Uncharacterized protein</fullName>
    </submittedName>
</protein>
<reference evidence="2 3" key="1">
    <citation type="submission" date="2022-10" db="EMBL/GenBank/DDBJ databases">
        <title>Identification of biosynthetic pathway for the production of the potent trypsin inhibitor radiosumin.</title>
        <authorList>
            <person name="Fewer D.P."/>
            <person name="Delbaje E."/>
            <person name="Ouyang X."/>
            <person name="Agostino P.D."/>
            <person name="Wahlsten M."/>
            <person name="Jokela J."/>
            <person name="Permi P."/>
            <person name="Haapaniemi E."/>
            <person name="Koistinen H."/>
        </authorList>
    </citation>
    <scope>NUCLEOTIDE SEQUENCE [LARGE SCALE GENOMIC DNA]</scope>
    <source>
        <strain evidence="2 3">NIES-515</strain>
    </source>
</reference>
<evidence type="ECO:0000256" key="1">
    <source>
        <dbReference type="SAM" id="MobiDB-lite"/>
    </source>
</evidence>
<evidence type="ECO:0000313" key="2">
    <source>
        <dbReference type="EMBL" id="MCV3216232.1"/>
    </source>
</evidence>
<sequence length="97" mass="10809">MLGSSTNQGRKQMKAIEVTGKIDQEGNLILDEPIQGNTYPHQARVIVLVPEQGEAEEIDPDDTPIEEIKTSLRRALHQAKTGQTRPISEMWDGIDTE</sequence>
<dbReference type="EMBL" id="JAOWRF010000318">
    <property type="protein sequence ID" value="MCV3216232.1"/>
    <property type="molecule type" value="Genomic_DNA"/>
</dbReference>
<accession>A0ABT3B4D6</accession>
<organism evidence="2 3">
    <name type="scientific">Plectonema radiosum NIES-515</name>
    <dbReference type="NCBI Taxonomy" id="2986073"/>
    <lineage>
        <taxon>Bacteria</taxon>
        <taxon>Bacillati</taxon>
        <taxon>Cyanobacteriota</taxon>
        <taxon>Cyanophyceae</taxon>
        <taxon>Oscillatoriophycideae</taxon>
        <taxon>Oscillatoriales</taxon>
        <taxon>Microcoleaceae</taxon>
        <taxon>Plectonema</taxon>
    </lineage>
</organism>
<proteinExistence type="predicted"/>
<gene>
    <name evidence="2" type="ORF">OGM63_22415</name>
</gene>
<comment type="caution">
    <text evidence="2">The sequence shown here is derived from an EMBL/GenBank/DDBJ whole genome shotgun (WGS) entry which is preliminary data.</text>
</comment>